<organism evidence="1">
    <name type="scientific">marine metagenome</name>
    <dbReference type="NCBI Taxonomy" id="408172"/>
    <lineage>
        <taxon>unclassified sequences</taxon>
        <taxon>metagenomes</taxon>
        <taxon>ecological metagenomes</taxon>
    </lineage>
</organism>
<gene>
    <name evidence="1" type="ORF">METZ01_LOCUS480336</name>
</gene>
<evidence type="ECO:0008006" key="2">
    <source>
        <dbReference type="Google" id="ProtNLM"/>
    </source>
</evidence>
<protein>
    <recommendedName>
        <fullName evidence="2">Phytanoyl-CoA dioxygenase</fullName>
    </recommendedName>
</protein>
<reference evidence="1" key="1">
    <citation type="submission" date="2018-05" db="EMBL/GenBank/DDBJ databases">
        <authorList>
            <person name="Lanie J.A."/>
            <person name="Ng W.-L."/>
            <person name="Kazmierczak K.M."/>
            <person name="Andrzejewski T.M."/>
            <person name="Davidsen T.M."/>
            <person name="Wayne K.J."/>
            <person name="Tettelin H."/>
            <person name="Glass J.I."/>
            <person name="Rusch D."/>
            <person name="Podicherti R."/>
            <person name="Tsui H.-C.T."/>
            <person name="Winkler M.E."/>
        </authorList>
    </citation>
    <scope>NUCLEOTIDE SEQUENCE</scope>
</reference>
<dbReference type="SUPFAM" id="SSF51197">
    <property type="entry name" value="Clavaminate synthase-like"/>
    <property type="match status" value="1"/>
</dbReference>
<sequence length="56" mass="6219">MQLNDAQIAEFNEKGYLLFQNLLDSDEVGILQRTATEVLGREGPEVVREKDDPAAA</sequence>
<proteinExistence type="predicted"/>
<feature type="non-terminal residue" evidence="1">
    <location>
        <position position="56"/>
    </location>
</feature>
<evidence type="ECO:0000313" key="1">
    <source>
        <dbReference type="EMBL" id="SVE27482.1"/>
    </source>
</evidence>
<name>A0A383C5K1_9ZZZZ</name>
<dbReference type="AlphaFoldDB" id="A0A383C5K1"/>
<accession>A0A383C5K1</accession>
<dbReference type="EMBL" id="UINC01206038">
    <property type="protein sequence ID" value="SVE27482.1"/>
    <property type="molecule type" value="Genomic_DNA"/>
</dbReference>
<dbReference type="Gene3D" id="2.60.120.620">
    <property type="entry name" value="q2cbj1_9rhob like domain"/>
    <property type="match status" value="1"/>
</dbReference>